<dbReference type="InterPro" id="IPR014543">
    <property type="entry name" value="UCP028291"/>
</dbReference>
<dbReference type="EMBL" id="QYYA01000002">
    <property type="protein sequence ID" value="RJG18067.1"/>
    <property type="molecule type" value="Genomic_DNA"/>
</dbReference>
<comment type="caution">
    <text evidence="1">The sequence shown here is derived from an EMBL/GenBank/DDBJ whole genome shotgun (WGS) entry which is preliminary data.</text>
</comment>
<dbReference type="Pfam" id="PF09981">
    <property type="entry name" value="DUF2218"/>
    <property type="match status" value="1"/>
</dbReference>
<gene>
    <name evidence="1" type="ORF">D4A39_06170</name>
</gene>
<evidence type="ECO:0000313" key="2">
    <source>
        <dbReference type="Proteomes" id="UP000283734"/>
    </source>
</evidence>
<dbReference type="RefSeq" id="WP_022986379.1">
    <property type="nucleotide sequence ID" value="NZ_CAXGPP010000029.1"/>
</dbReference>
<accession>A0A418XYK5</accession>
<name>A0A418XYK5_9GAMM</name>
<proteinExistence type="predicted"/>
<dbReference type="AlphaFoldDB" id="A0A418XYK5"/>
<dbReference type="PIRSF" id="PIRSF028291">
    <property type="entry name" value="UCP028291"/>
    <property type="match status" value="1"/>
</dbReference>
<dbReference type="OrthoDB" id="9806511at2"/>
<sequence>MTHRHGYAPTAHASLYLKKLCRHFSHKVDTEFDDSRGIIRFPFGTCELDAQPEALHLHCQAGEDNVEKLQSVIDSHLLRFASKETLTLVWQ</sequence>
<protein>
    <submittedName>
        <fullName evidence="1">DUF2218 domain-containing protein</fullName>
    </submittedName>
</protein>
<reference evidence="1 2" key="1">
    <citation type="submission" date="2018-09" db="EMBL/GenBank/DDBJ databases">
        <title>Alcanivorax profundi sp. nov., isolated from 1000 m-depth seawater of the Mariana Trench.</title>
        <authorList>
            <person name="Liu J."/>
        </authorList>
    </citation>
    <scope>NUCLEOTIDE SEQUENCE [LARGE SCALE GENOMIC DNA]</scope>
    <source>
        <strain evidence="1 2">MTEO17</strain>
    </source>
</reference>
<organism evidence="1 2">
    <name type="scientific">Alcanivorax profundi</name>
    <dbReference type="NCBI Taxonomy" id="2338368"/>
    <lineage>
        <taxon>Bacteria</taxon>
        <taxon>Pseudomonadati</taxon>
        <taxon>Pseudomonadota</taxon>
        <taxon>Gammaproteobacteria</taxon>
        <taxon>Oceanospirillales</taxon>
        <taxon>Alcanivoracaceae</taxon>
        <taxon>Alcanivorax</taxon>
    </lineage>
</organism>
<keyword evidence="2" id="KW-1185">Reference proteome</keyword>
<evidence type="ECO:0000313" key="1">
    <source>
        <dbReference type="EMBL" id="RJG18067.1"/>
    </source>
</evidence>
<dbReference type="Proteomes" id="UP000283734">
    <property type="component" value="Unassembled WGS sequence"/>
</dbReference>
<dbReference type="Gene3D" id="3.30.310.50">
    <property type="entry name" value="Alpha-D-phosphohexomutase, C-terminal domain"/>
    <property type="match status" value="1"/>
</dbReference>